<dbReference type="InterPro" id="IPR013786">
    <property type="entry name" value="AcylCoA_DH/ox_N"/>
</dbReference>
<evidence type="ECO:0000256" key="3">
    <source>
        <dbReference type="ARBA" id="ARBA00009347"/>
    </source>
</evidence>
<gene>
    <name evidence="15" type="ORF">DSTB1V02_LOCUS10170</name>
</gene>
<evidence type="ECO:0000313" key="16">
    <source>
        <dbReference type="Proteomes" id="UP000677054"/>
    </source>
</evidence>
<dbReference type="PANTHER" id="PTHR43884">
    <property type="entry name" value="ACYL-COA DEHYDROGENASE"/>
    <property type="match status" value="1"/>
</dbReference>
<proteinExistence type="inferred from homology"/>
<feature type="non-terminal residue" evidence="15">
    <location>
        <position position="1"/>
    </location>
</feature>
<dbReference type="InterPro" id="IPR049448">
    <property type="entry name" value="ACAD9/ACADV-like_C"/>
</dbReference>
<dbReference type="SUPFAM" id="SSF56645">
    <property type="entry name" value="Acyl-CoA dehydrogenase NM domain-like"/>
    <property type="match status" value="1"/>
</dbReference>
<feature type="domain" description="Acyl-CoA oxidase/dehydrogenase middle" evidence="12">
    <location>
        <begin position="206"/>
        <end position="303"/>
    </location>
</feature>
<dbReference type="PANTHER" id="PTHR43884:SF9">
    <property type="entry name" value="COMPLEX I ASSEMBLY FACTOR ACAD9, MITOCHONDRIAL"/>
    <property type="match status" value="1"/>
</dbReference>
<keyword evidence="8" id="KW-0496">Mitochondrion</keyword>
<dbReference type="Pfam" id="PF02771">
    <property type="entry name" value="Acyl-CoA_dh_N"/>
    <property type="match status" value="1"/>
</dbReference>
<dbReference type="GO" id="GO:0003995">
    <property type="term" value="F:acyl-CoA dehydrogenase activity"/>
    <property type="evidence" value="ECO:0007669"/>
    <property type="project" value="TreeGrafter"/>
</dbReference>
<dbReference type="GO" id="GO:0005739">
    <property type="term" value="C:mitochondrion"/>
    <property type="evidence" value="ECO:0007669"/>
    <property type="project" value="UniProtKB-SubCell"/>
</dbReference>
<evidence type="ECO:0000313" key="15">
    <source>
        <dbReference type="EMBL" id="CAD7250394.1"/>
    </source>
</evidence>
<dbReference type="AlphaFoldDB" id="A0A7R9AA81"/>
<dbReference type="InterPro" id="IPR009100">
    <property type="entry name" value="AcylCoA_DH/oxidase_NM_dom_sf"/>
</dbReference>
<evidence type="ECO:0000256" key="2">
    <source>
        <dbReference type="ARBA" id="ARBA00004173"/>
    </source>
</evidence>
<feature type="domain" description="ACAD9/ACADV-like C-terminal" evidence="14">
    <location>
        <begin position="528"/>
        <end position="599"/>
    </location>
</feature>
<dbReference type="InterPro" id="IPR009075">
    <property type="entry name" value="AcylCo_DH/oxidase_C"/>
</dbReference>
<comment type="cofactor">
    <cofactor evidence="1 9">
        <name>FAD</name>
        <dbReference type="ChEBI" id="CHEBI:57692"/>
    </cofactor>
</comment>
<dbReference type="InterPro" id="IPR046373">
    <property type="entry name" value="Acyl-CoA_Oxase/DH_mid-dom_sf"/>
</dbReference>
<evidence type="ECO:0000256" key="1">
    <source>
        <dbReference type="ARBA" id="ARBA00001974"/>
    </source>
</evidence>
<dbReference type="OrthoDB" id="354at2759"/>
<reference evidence="15" key="1">
    <citation type="submission" date="2020-11" db="EMBL/GenBank/DDBJ databases">
        <authorList>
            <person name="Tran Van P."/>
        </authorList>
    </citation>
    <scope>NUCLEOTIDE SEQUENCE</scope>
</reference>
<evidence type="ECO:0000256" key="4">
    <source>
        <dbReference type="ARBA" id="ARBA00022630"/>
    </source>
</evidence>
<dbReference type="GO" id="GO:0050660">
    <property type="term" value="F:flavin adenine dinucleotide binding"/>
    <property type="evidence" value="ECO:0007669"/>
    <property type="project" value="InterPro"/>
</dbReference>
<dbReference type="InterPro" id="IPR037069">
    <property type="entry name" value="AcylCoA_DH/ox_N_sf"/>
</dbReference>
<dbReference type="EMBL" id="CAJPEV010002830">
    <property type="protein sequence ID" value="CAG0898167.1"/>
    <property type="molecule type" value="Genomic_DNA"/>
</dbReference>
<comment type="similarity">
    <text evidence="3 9">Belongs to the acyl-CoA dehydrogenase family.</text>
</comment>
<dbReference type="SUPFAM" id="SSF47203">
    <property type="entry name" value="Acyl-CoA dehydrogenase C-terminal domain-like"/>
    <property type="match status" value="1"/>
</dbReference>
<dbReference type="Proteomes" id="UP000677054">
    <property type="component" value="Unassembled WGS sequence"/>
</dbReference>
<dbReference type="Gene3D" id="2.40.110.10">
    <property type="entry name" value="Butyryl-CoA Dehydrogenase, subunit A, domain 2"/>
    <property type="match status" value="1"/>
</dbReference>
<dbReference type="Gene3D" id="1.20.140.10">
    <property type="entry name" value="Butyryl-CoA Dehydrogenase, subunit A, domain 3"/>
    <property type="match status" value="2"/>
</dbReference>
<feature type="domain" description="Acyl-CoA dehydrogenase/oxidase N-terminal" evidence="13">
    <location>
        <begin position="105"/>
        <end position="201"/>
    </location>
</feature>
<evidence type="ECO:0008006" key="17">
    <source>
        <dbReference type="Google" id="ProtNLM"/>
    </source>
</evidence>
<evidence type="ECO:0000259" key="12">
    <source>
        <dbReference type="Pfam" id="PF02770"/>
    </source>
</evidence>
<protein>
    <recommendedName>
        <fullName evidence="17">Acyl-CoA dehydrogenase</fullName>
    </recommendedName>
</protein>
<accession>A0A7R9AA81</accession>
<evidence type="ECO:0000259" key="11">
    <source>
        <dbReference type="Pfam" id="PF00441"/>
    </source>
</evidence>
<evidence type="ECO:0000256" key="5">
    <source>
        <dbReference type="ARBA" id="ARBA00022827"/>
    </source>
</evidence>
<evidence type="ECO:0000256" key="7">
    <source>
        <dbReference type="ARBA" id="ARBA00023002"/>
    </source>
</evidence>
<dbReference type="GO" id="GO:0006631">
    <property type="term" value="P:fatty acid metabolic process"/>
    <property type="evidence" value="ECO:0007669"/>
    <property type="project" value="UniProtKB-ARBA"/>
</dbReference>
<keyword evidence="4 9" id="KW-0285">Flavoprotein</keyword>
<comment type="subcellular location">
    <subcellularLocation>
        <location evidence="2">Mitochondrion</location>
    </subcellularLocation>
</comment>
<keyword evidence="5 9" id="KW-0274">FAD</keyword>
<dbReference type="Gene3D" id="1.10.540.10">
    <property type="entry name" value="Acyl-CoA dehydrogenase/oxidase, N-terminal domain"/>
    <property type="match status" value="1"/>
</dbReference>
<sequence>MNLTWRSSSILPRTSRFYQKSFRVVSTESRKESAQQEQEVTHDQQRDPVLSEEKKARAPFLKNLFLGRFDKDVLGFPELNKARQKNFNAAIAPALKSLMDAVDPRRTDAEGTVPDSVLKELKNQRILGGTVSEDYGGLGLNAMEQCLVAEFTGSDASVAGIVNASNNMVIQVLFPNSISAVNKYGSAEIKQKYLPRLASGQLTAAWCLTEETGGSDTTMLNARAAKTLDGKFFDVTGKKIWVINAEKADLFLVFVRIQDKDELHNPCDITSAILVEKSEAVALSPCPSAGLRGAGIQNITFNKAHVPVEHLLGDTLDGNEIAFETLANFRCASAAQVAATMRGLLTKTIRHCIDRMAFGQTVADFDMVREHLGKLAVWTYAVESMAYLTAGMTDSGEYPDTQMECAATKVFSSEKMWSCLSECLVLLGSKSCSPKEGYEQYLRDSYCHHHHGGANDILRLYIGLKGLEYAGKEMQALVKVMRHPYDNPSIYMKKNFRGLWESIRFNKDNIKLKMHLYGHIHPTLKHISLQPEAEILERLVLRFPVVIEHVLIEHGAYIPQRQMLLRRMADCIIYLHALTAVLARASRSYCIGLRHANVE</sequence>
<keyword evidence="6" id="KW-0809">Transit peptide</keyword>
<dbReference type="EMBL" id="LR902347">
    <property type="protein sequence ID" value="CAD7250394.1"/>
    <property type="molecule type" value="Genomic_DNA"/>
</dbReference>
<organism evidence="15">
    <name type="scientific">Darwinula stevensoni</name>
    <dbReference type="NCBI Taxonomy" id="69355"/>
    <lineage>
        <taxon>Eukaryota</taxon>
        <taxon>Metazoa</taxon>
        <taxon>Ecdysozoa</taxon>
        <taxon>Arthropoda</taxon>
        <taxon>Crustacea</taxon>
        <taxon>Oligostraca</taxon>
        <taxon>Ostracoda</taxon>
        <taxon>Podocopa</taxon>
        <taxon>Podocopida</taxon>
        <taxon>Darwinulocopina</taxon>
        <taxon>Darwinuloidea</taxon>
        <taxon>Darwinulidae</taxon>
        <taxon>Darwinula</taxon>
    </lineage>
</organism>
<evidence type="ECO:0000259" key="13">
    <source>
        <dbReference type="Pfam" id="PF02771"/>
    </source>
</evidence>
<keyword evidence="7 9" id="KW-0560">Oxidoreductase</keyword>
<keyword evidence="16" id="KW-1185">Reference proteome</keyword>
<evidence type="ECO:0000256" key="8">
    <source>
        <dbReference type="ARBA" id="ARBA00023128"/>
    </source>
</evidence>
<name>A0A7R9AA81_9CRUS</name>
<feature type="domain" description="Acyl-CoA dehydrogenase/oxidase C-terminal" evidence="11">
    <location>
        <begin position="318"/>
        <end position="462"/>
    </location>
</feature>
<dbReference type="Pfam" id="PF00441">
    <property type="entry name" value="Acyl-CoA_dh_1"/>
    <property type="match status" value="1"/>
</dbReference>
<evidence type="ECO:0000256" key="10">
    <source>
        <dbReference type="SAM" id="MobiDB-lite"/>
    </source>
</evidence>
<evidence type="ECO:0000256" key="9">
    <source>
        <dbReference type="RuleBase" id="RU362125"/>
    </source>
</evidence>
<dbReference type="Pfam" id="PF21343">
    <property type="entry name" value="ACAD9-ACADV_C"/>
    <property type="match status" value="1"/>
</dbReference>
<feature type="region of interest" description="Disordered" evidence="10">
    <location>
        <begin position="29"/>
        <end position="53"/>
    </location>
</feature>
<evidence type="ECO:0000256" key="6">
    <source>
        <dbReference type="ARBA" id="ARBA00022946"/>
    </source>
</evidence>
<evidence type="ECO:0000259" key="14">
    <source>
        <dbReference type="Pfam" id="PF21343"/>
    </source>
</evidence>
<dbReference type="InterPro" id="IPR036250">
    <property type="entry name" value="AcylCo_DH-like_C"/>
</dbReference>
<dbReference type="InterPro" id="IPR006091">
    <property type="entry name" value="Acyl-CoA_Oxase/DH_mid-dom"/>
</dbReference>
<dbReference type="Pfam" id="PF02770">
    <property type="entry name" value="Acyl-CoA_dh_M"/>
    <property type="match status" value="1"/>
</dbReference>